<keyword evidence="5" id="KW-0675">Receptor</keyword>
<evidence type="ECO:0000256" key="1">
    <source>
        <dbReference type="ARBA" id="ARBA00022737"/>
    </source>
</evidence>
<reference evidence="5" key="1">
    <citation type="journal article" date="2020" name="bioRxiv">
        <title>Chromosome-level reference genome of the European wasp spider Argiope bruennichi: a resource for studies on range expansion and evolutionary adaptation.</title>
        <authorList>
            <person name="Sheffer M.M."/>
            <person name="Hoppe A."/>
            <person name="Krehenwinkel H."/>
            <person name="Uhl G."/>
            <person name="Kuss A.W."/>
            <person name="Jensen L."/>
            <person name="Jensen C."/>
            <person name="Gillespie R.G."/>
            <person name="Hoff K.J."/>
            <person name="Prost S."/>
        </authorList>
    </citation>
    <scope>NUCLEOTIDE SEQUENCE</scope>
</reference>
<keyword evidence="1" id="KW-0677">Repeat</keyword>
<dbReference type="Proteomes" id="UP000807504">
    <property type="component" value="Unassembled WGS sequence"/>
</dbReference>
<dbReference type="PROSITE" id="PS50853">
    <property type="entry name" value="FN3"/>
    <property type="match status" value="5"/>
</dbReference>
<comment type="caution">
    <text evidence="5">The sequence shown here is derived from an EMBL/GenBank/DDBJ whole genome shotgun (WGS) entry which is preliminary data.</text>
</comment>
<dbReference type="InterPro" id="IPR003961">
    <property type="entry name" value="FN3_dom"/>
</dbReference>
<feature type="domain" description="Fibronectin type-III" evidence="4">
    <location>
        <begin position="823"/>
        <end position="924"/>
    </location>
</feature>
<organism evidence="5 6">
    <name type="scientific">Argiope bruennichi</name>
    <name type="common">Wasp spider</name>
    <name type="synonym">Aranea bruennichi</name>
    <dbReference type="NCBI Taxonomy" id="94029"/>
    <lineage>
        <taxon>Eukaryota</taxon>
        <taxon>Metazoa</taxon>
        <taxon>Ecdysozoa</taxon>
        <taxon>Arthropoda</taxon>
        <taxon>Chelicerata</taxon>
        <taxon>Arachnida</taxon>
        <taxon>Araneae</taxon>
        <taxon>Araneomorphae</taxon>
        <taxon>Entelegynae</taxon>
        <taxon>Araneoidea</taxon>
        <taxon>Araneidae</taxon>
        <taxon>Argiope</taxon>
    </lineage>
</organism>
<gene>
    <name evidence="5" type="ORF">HNY73_014312</name>
</gene>
<feature type="compositionally biased region" description="Basic and acidic residues" evidence="2">
    <location>
        <begin position="1015"/>
        <end position="1024"/>
    </location>
</feature>
<dbReference type="InterPro" id="IPR050991">
    <property type="entry name" value="ECM_Regulatory_Proteins"/>
</dbReference>
<proteinExistence type="predicted"/>
<dbReference type="PANTHER" id="PTHR46708">
    <property type="entry name" value="TENASCIN"/>
    <property type="match status" value="1"/>
</dbReference>
<evidence type="ECO:0000259" key="4">
    <source>
        <dbReference type="PROSITE" id="PS50853"/>
    </source>
</evidence>
<sequence length="1467" mass="162479">MMVLRGTFDSAETTFTHRFAWLLVNIKQILLLFPNCLAAVFENGSGKASIIMKNVLFFLLGVSILQCCCIGLAESCDIFENPLGSVTPDQDVKIGSPFTFRCTLFPETVRNHSVTSADLILNFTDRTSPVVTLTPTSIIDEFTVEYAVENASFKENGIYSCYVPTLTEKTPQLVCMSSVSVGYPPLNATNFTCISLEYTNLTCTWNEPVNNVKTQYILQDLLHDNKFFKRQCPVPIKPSGCQYRLDTKPVYVQSQEYLSFILVGRNSLGESKQYFKIKHYEIIKPGVPTFIQFSNVRETSLVINISAPKGLQYREFVEGLVYSIKYYSVSTLLNITKEVSITTVSGNADLTLRDLVPHTVYDFEVRCHLNIKSDKFMWSDSKIATELTKSDVPYLAPVVHSSAFDYQNIAGNRTITIYWQPVPSQFENGEDFFYYIKYHEYYVPSRFKREASKKSSSYIKVGNKTSATIEHLDPGQAYFFNIVAANKEGKSTNETAQIVIDKTEKMLMGPRDISVISYGKGLYNISWKAPDVRYSHYIMFWCENYKLSSTRCDGPLNMVSVSGQTKRELFLPDRNTNYQFAVATVQGSQTSGMFWAPCTVVHNMKYKVLKMELIPKTSTSLRVRWSMRCEAEKKVVKEYSIHYCPFSGNCTYNNAMHCEVDGKGPLSWPHVNILNSSSTEYILGSLTPYTCYAAYMRVRTGAGWGENSDFTYESTMQSAPGDPPGNVHAVVKNASIKVSFDPPTIPNGRITRYVIYYNKTSADEANYHKEYRVPEDAHGKLPDSITLDNVNYYTNYSIEVTACVDQACSVPSEPIYVTTGISNPGVVIPPRVEILENNINISWAPPLLPNGPVQYYQVWVDGDSWDDITVYNVSGSTFLLLDRKCETGSNNETQFEVRAVNLKDGNPLFGDFSPPTKTILCPLSSMSWKVGLAVGAAIVVLIAFIGVAYYINIWYKKLAAVKRTKIQLPKGLDSPMDNPLNSYDKFKSGLKNHHDSGIPNDRAYDRLFSSTSDGDLMHTDDKRGPSGRNNSGESTTSGKCHTSISSANTTKTHNSMDSGAEVESPLSPDSFSSDSGSINTTPLPFQPDLNIVDELNHLASRDSGLERDNLTTVYVPRVIPRFEEHEDLPKRHLSEEEKERIFALSNSAPSVKDEDEINQENAISSYTKFGYGRSLSDKNLDGYSKFGEPGASGPANPAAEFRNHQVCPSFVVHGPNRSGSLSLGRTKDDPLLLNKKKAKEHLLHQKKSPGSVNERKLYSVVGEASVPSNPASHYVPAESIPSHRTMPLQSAASAMIAPVCEMQQGIENAARSSDMLDPPASSVDNSASFLDNLNLDDVLPPDLDKHLAGKGRSETTDKDSGNGSDQDASCNGTQSLSIMMLSGGGIVEGSFNDIIPHESNGSADDCCTDESGLAEEAHELQNSSSPGYTTMPQRNFSGYVDSASVLPIITARVIPQPNLADISVESV</sequence>
<feature type="region of interest" description="Disordered" evidence="2">
    <location>
        <begin position="1341"/>
        <end position="1371"/>
    </location>
</feature>
<feature type="domain" description="Fibronectin type-III" evidence="4">
    <location>
        <begin position="287"/>
        <end position="391"/>
    </location>
</feature>
<dbReference type="Gene3D" id="2.60.40.10">
    <property type="entry name" value="Immunoglobulins"/>
    <property type="match status" value="6"/>
</dbReference>
<keyword evidence="3" id="KW-0812">Transmembrane</keyword>
<feature type="compositionally biased region" description="Polar residues" evidence="2">
    <location>
        <begin position="1361"/>
        <end position="1371"/>
    </location>
</feature>
<evidence type="ECO:0000256" key="2">
    <source>
        <dbReference type="SAM" id="MobiDB-lite"/>
    </source>
</evidence>
<feature type="compositionally biased region" description="Low complexity" evidence="2">
    <location>
        <begin position="1064"/>
        <end position="1077"/>
    </location>
</feature>
<dbReference type="InterPro" id="IPR013783">
    <property type="entry name" value="Ig-like_fold"/>
</dbReference>
<feature type="compositionally biased region" description="Polar residues" evidence="2">
    <location>
        <begin position="1027"/>
        <end position="1057"/>
    </location>
</feature>
<keyword evidence="3" id="KW-1133">Transmembrane helix</keyword>
<feature type="domain" description="Fibronectin type-III" evidence="4">
    <location>
        <begin position="400"/>
        <end position="506"/>
    </location>
</feature>
<feature type="transmembrane region" description="Helical" evidence="3">
    <location>
        <begin position="930"/>
        <end position="955"/>
    </location>
</feature>
<evidence type="ECO:0000256" key="3">
    <source>
        <dbReference type="SAM" id="Phobius"/>
    </source>
</evidence>
<feature type="region of interest" description="Disordered" evidence="2">
    <location>
        <begin position="1009"/>
        <end position="1085"/>
    </location>
</feature>
<dbReference type="InterPro" id="IPR036116">
    <property type="entry name" value="FN3_sf"/>
</dbReference>
<dbReference type="SMART" id="SM00060">
    <property type="entry name" value="FN3"/>
    <property type="match status" value="6"/>
</dbReference>
<reference evidence="5" key="2">
    <citation type="submission" date="2020-06" db="EMBL/GenBank/DDBJ databases">
        <authorList>
            <person name="Sheffer M."/>
        </authorList>
    </citation>
    <scope>NUCLEOTIDE SEQUENCE</scope>
</reference>
<keyword evidence="3" id="KW-0472">Membrane</keyword>
<evidence type="ECO:0000313" key="5">
    <source>
        <dbReference type="EMBL" id="KAF8777453.1"/>
    </source>
</evidence>
<dbReference type="CDD" id="cd00063">
    <property type="entry name" value="FN3"/>
    <property type="match status" value="5"/>
</dbReference>
<feature type="domain" description="Fibronectin type-III" evidence="4">
    <location>
        <begin position="723"/>
        <end position="822"/>
    </location>
</feature>
<feature type="compositionally biased region" description="Basic and acidic residues" evidence="2">
    <location>
        <begin position="1342"/>
        <end position="1360"/>
    </location>
</feature>
<dbReference type="SUPFAM" id="SSF49265">
    <property type="entry name" value="Fibronectin type III"/>
    <property type="match status" value="5"/>
</dbReference>
<accession>A0A8T0ENI0</accession>
<feature type="domain" description="Fibronectin type-III" evidence="4">
    <location>
        <begin position="607"/>
        <end position="721"/>
    </location>
</feature>
<dbReference type="PANTHER" id="PTHR46708:SF2">
    <property type="entry name" value="FIBRONECTIN TYPE-III DOMAIN-CONTAINING PROTEIN"/>
    <property type="match status" value="1"/>
</dbReference>
<protein>
    <submittedName>
        <fullName evidence="5">Cytokine receptor like protein</fullName>
    </submittedName>
</protein>
<dbReference type="Pfam" id="PF00041">
    <property type="entry name" value="fn3"/>
    <property type="match status" value="2"/>
</dbReference>
<name>A0A8T0ENI0_ARGBR</name>
<keyword evidence="6" id="KW-1185">Reference proteome</keyword>
<dbReference type="EMBL" id="JABXBU010002072">
    <property type="protein sequence ID" value="KAF8777453.1"/>
    <property type="molecule type" value="Genomic_DNA"/>
</dbReference>
<evidence type="ECO:0000313" key="6">
    <source>
        <dbReference type="Proteomes" id="UP000807504"/>
    </source>
</evidence>